<name>A0A0K0DB96_ANGCA</name>
<dbReference type="WBParaSite" id="ACAC_0000766201-mRNA-1">
    <property type="protein sequence ID" value="ACAC_0000766201-mRNA-1"/>
    <property type="gene ID" value="ACAC_0000766201"/>
</dbReference>
<sequence>MRRSSRCRLRSRTLGEPDRFSLEESFTSNETIEPAVSVSSERVFPCCRRERFLA</sequence>
<reference evidence="2" key="2">
    <citation type="submission" date="2017-02" db="UniProtKB">
        <authorList>
            <consortium name="WormBaseParasite"/>
        </authorList>
    </citation>
    <scope>IDENTIFICATION</scope>
</reference>
<dbReference type="Proteomes" id="UP000035642">
    <property type="component" value="Unassembled WGS sequence"/>
</dbReference>
<evidence type="ECO:0000313" key="2">
    <source>
        <dbReference type="WBParaSite" id="ACAC_0000766201-mRNA-1"/>
    </source>
</evidence>
<protein>
    <submittedName>
        <fullName evidence="2">Uncharacterized protein</fullName>
    </submittedName>
</protein>
<organism evidence="1 2">
    <name type="scientific">Angiostrongylus cantonensis</name>
    <name type="common">Rat lungworm</name>
    <dbReference type="NCBI Taxonomy" id="6313"/>
    <lineage>
        <taxon>Eukaryota</taxon>
        <taxon>Metazoa</taxon>
        <taxon>Ecdysozoa</taxon>
        <taxon>Nematoda</taxon>
        <taxon>Chromadorea</taxon>
        <taxon>Rhabditida</taxon>
        <taxon>Rhabditina</taxon>
        <taxon>Rhabditomorpha</taxon>
        <taxon>Strongyloidea</taxon>
        <taxon>Metastrongylidae</taxon>
        <taxon>Angiostrongylus</taxon>
    </lineage>
</organism>
<keyword evidence="1" id="KW-1185">Reference proteome</keyword>
<evidence type="ECO:0000313" key="1">
    <source>
        <dbReference type="Proteomes" id="UP000035642"/>
    </source>
</evidence>
<accession>A0A0K0DB96</accession>
<dbReference type="AlphaFoldDB" id="A0A0K0DB96"/>
<reference evidence="1" key="1">
    <citation type="submission" date="2012-09" db="EMBL/GenBank/DDBJ databases">
        <authorList>
            <person name="Martin A.A."/>
        </authorList>
    </citation>
    <scope>NUCLEOTIDE SEQUENCE</scope>
</reference>
<proteinExistence type="predicted"/>